<dbReference type="CDD" id="cd06915">
    <property type="entry name" value="NTP_transferase_WcbM_like"/>
    <property type="match status" value="1"/>
</dbReference>
<evidence type="ECO:0000259" key="1">
    <source>
        <dbReference type="Pfam" id="PF00483"/>
    </source>
</evidence>
<gene>
    <name evidence="2" type="ORF">METZ01_LOCUS162699</name>
</gene>
<dbReference type="SUPFAM" id="SSF53448">
    <property type="entry name" value="Nucleotide-diphospho-sugar transferases"/>
    <property type="match status" value="1"/>
</dbReference>
<dbReference type="EMBL" id="UINC01028593">
    <property type="protein sequence ID" value="SVB09845.1"/>
    <property type="molecule type" value="Genomic_DNA"/>
</dbReference>
<feature type="domain" description="Nucleotidyl transferase" evidence="1">
    <location>
        <begin position="6"/>
        <end position="229"/>
    </location>
</feature>
<dbReference type="InterPro" id="IPR050486">
    <property type="entry name" value="Mannose-1P_guanyltransferase"/>
</dbReference>
<dbReference type="Gene3D" id="3.90.550.10">
    <property type="entry name" value="Spore Coat Polysaccharide Biosynthesis Protein SpsA, Chain A"/>
    <property type="match status" value="1"/>
</dbReference>
<proteinExistence type="predicted"/>
<dbReference type="AlphaFoldDB" id="A0A382B7S4"/>
<accession>A0A382B7S4</accession>
<evidence type="ECO:0000313" key="2">
    <source>
        <dbReference type="EMBL" id="SVB09845.1"/>
    </source>
</evidence>
<reference evidence="2" key="1">
    <citation type="submission" date="2018-05" db="EMBL/GenBank/DDBJ databases">
        <authorList>
            <person name="Lanie J.A."/>
            <person name="Ng W.-L."/>
            <person name="Kazmierczak K.M."/>
            <person name="Andrzejewski T.M."/>
            <person name="Davidsen T.M."/>
            <person name="Wayne K.J."/>
            <person name="Tettelin H."/>
            <person name="Glass J.I."/>
            <person name="Rusch D."/>
            <person name="Podicherti R."/>
            <person name="Tsui H.-C.T."/>
            <person name="Winkler M.E."/>
        </authorList>
    </citation>
    <scope>NUCLEOTIDE SEQUENCE</scope>
</reference>
<name>A0A382B7S4_9ZZZZ</name>
<organism evidence="2">
    <name type="scientific">marine metagenome</name>
    <dbReference type="NCBI Taxonomy" id="408172"/>
    <lineage>
        <taxon>unclassified sequences</taxon>
        <taxon>metagenomes</taxon>
        <taxon>ecological metagenomes</taxon>
    </lineage>
</organism>
<dbReference type="InterPro" id="IPR029044">
    <property type="entry name" value="Nucleotide-diphossugar_trans"/>
</dbReference>
<dbReference type="Pfam" id="PF00483">
    <property type="entry name" value="NTP_transferase"/>
    <property type="match status" value="1"/>
</dbReference>
<sequence length="231" mass="26187">MIPIAILAGGLGTRLRPITETIPKSLLEVAGEPFIAHQLRELARQGIQNVVICVGYLGEQIEEFVKDGSEYGIYVQYSYETNNLLGTGGAIRNALHLLTDDFFVLYGDSWLDIDYRSVYESFQNSGKTALMTVYRNEGRWDTSNVEMDGNHIKIYSKTKRNPRMTHIDYGLGILKPNIFEQYPEGANFDLAEIYESLSDSGRLASFEAKNRFYEIGSHDGLKELNEILQER</sequence>
<dbReference type="PANTHER" id="PTHR22572">
    <property type="entry name" value="SUGAR-1-PHOSPHATE GUANYL TRANSFERASE"/>
    <property type="match status" value="1"/>
</dbReference>
<protein>
    <recommendedName>
        <fullName evidence="1">Nucleotidyl transferase domain-containing protein</fullName>
    </recommendedName>
</protein>
<dbReference type="InterPro" id="IPR005835">
    <property type="entry name" value="NTP_transferase_dom"/>
</dbReference>